<evidence type="ECO:0000313" key="2">
    <source>
        <dbReference type="EMBL" id="GAA5188272.1"/>
    </source>
</evidence>
<accession>A0ABP9RXA3</accession>
<dbReference type="EMBL" id="BAABLF010000005">
    <property type="protein sequence ID" value="GAA5188272.1"/>
    <property type="molecule type" value="Genomic_DNA"/>
</dbReference>
<feature type="transmembrane region" description="Helical" evidence="1">
    <location>
        <begin position="6"/>
        <end position="25"/>
    </location>
</feature>
<gene>
    <name evidence="2" type="ORF">GCM10025772_07840</name>
</gene>
<keyword evidence="1" id="KW-0472">Membrane</keyword>
<keyword evidence="1" id="KW-1133">Transmembrane helix</keyword>
<keyword evidence="3" id="KW-1185">Reference proteome</keyword>
<name>A0ABP9RXA3_9GAMM</name>
<sequence>MSDLAPLFAQALGFVAMAVGWWAAAQRCDQRLLRGNLLSAVLTAGHLGGLGSSLGMSNQLVNAARFGLAQRVRHRRWAHLFAGVALLQGLALAQRPAEWCVVLGSVLSSYLLFCCRGDLLRWGLVGVNLLNLTLSVTLLSWSGILYQSVTLTLLLRSLLKPRPTPISI</sequence>
<dbReference type="Proteomes" id="UP001501600">
    <property type="component" value="Unassembled WGS sequence"/>
</dbReference>
<dbReference type="Pfam" id="PF10688">
    <property type="entry name" value="Imp-YgjV"/>
    <property type="match status" value="1"/>
</dbReference>
<protein>
    <recommendedName>
        <fullName evidence="4">Inner membrane protein</fullName>
    </recommendedName>
</protein>
<evidence type="ECO:0000313" key="3">
    <source>
        <dbReference type="Proteomes" id="UP001501600"/>
    </source>
</evidence>
<comment type="caution">
    <text evidence="2">The sequence shown here is derived from an EMBL/GenBank/DDBJ whole genome shotgun (WGS) entry which is preliminary data.</text>
</comment>
<keyword evidence="1" id="KW-0812">Transmembrane</keyword>
<evidence type="ECO:0000256" key="1">
    <source>
        <dbReference type="SAM" id="Phobius"/>
    </source>
</evidence>
<organism evidence="2 3">
    <name type="scientific">Ferrimonas gelatinilytica</name>
    <dbReference type="NCBI Taxonomy" id="1255257"/>
    <lineage>
        <taxon>Bacteria</taxon>
        <taxon>Pseudomonadati</taxon>
        <taxon>Pseudomonadota</taxon>
        <taxon>Gammaproteobacteria</taxon>
        <taxon>Alteromonadales</taxon>
        <taxon>Ferrimonadaceae</taxon>
        <taxon>Ferrimonas</taxon>
    </lineage>
</organism>
<reference evidence="3" key="1">
    <citation type="journal article" date="2019" name="Int. J. Syst. Evol. Microbiol.">
        <title>The Global Catalogue of Microorganisms (GCM) 10K type strain sequencing project: providing services to taxonomists for standard genome sequencing and annotation.</title>
        <authorList>
            <consortium name="The Broad Institute Genomics Platform"/>
            <consortium name="The Broad Institute Genome Sequencing Center for Infectious Disease"/>
            <person name="Wu L."/>
            <person name="Ma J."/>
        </authorList>
    </citation>
    <scope>NUCLEOTIDE SEQUENCE [LARGE SCALE GENOMIC DNA]</scope>
    <source>
        <strain evidence="3">JCM 18720</strain>
    </source>
</reference>
<proteinExistence type="predicted"/>
<dbReference type="RefSeq" id="WP_345315736.1">
    <property type="nucleotide sequence ID" value="NZ_BAABLF010000005.1"/>
</dbReference>
<dbReference type="InterPro" id="IPR019629">
    <property type="entry name" value="Uncharacterised_HI1736/YgjV"/>
</dbReference>
<evidence type="ECO:0008006" key="4">
    <source>
        <dbReference type="Google" id="ProtNLM"/>
    </source>
</evidence>